<dbReference type="NCBIfam" id="NF002652">
    <property type="entry name" value="PRK02318.2-5"/>
    <property type="match status" value="1"/>
</dbReference>
<dbReference type="SUPFAM" id="SSF48179">
    <property type="entry name" value="6-phosphogluconate dehydrogenase C-terminal domain-like"/>
    <property type="match status" value="1"/>
</dbReference>
<keyword evidence="5 7" id="KW-0520">NAD</keyword>
<dbReference type="GO" id="GO:0005829">
    <property type="term" value="C:cytosol"/>
    <property type="evidence" value="ECO:0007669"/>
    <property type="project" value="TreeGrafter"/>
</dbReference>
<keyword evidence="4 7" id="KW-0560">Oxidoreductase</keyword>
<evidence type="ECO:0000256" key="5">
    <source>
        <dbReference type="ARBA" id="ARBA00023027"/>
    </source>
</evidence>
<dbReference type="RefSeq" id="WP_169504330.1">
    <property type="nucleotide sequence ID" value="NZ_JABBPN010000004.1"/>
</dbReference>
<dbReference type="InterPro" id="IPR023028">
    <property type="entry name" value="Mannitol_1_phos_5_DH"/>
</dbReference>
<evidence type="ECO:0000256" key="6">
    <source>
        <dbReference type="ARBA" id="ARBA00048615"/>
    </source>
</evidence>
<evidence type="ECO:0000259" key="8">
    <source>
        <dbReference type="Pfam" id="PF01232"/>
    </source>
</evidence>
<dbReference type="PRINTS" id="PR00084">
    <property type="entry name" value="MTLDHDRGNASE"/>
</dbReference>
<dbReference type="SUPFAM" id="SSF51735">
    <property type="entry name" value="NAD(P)-binding Rossmann-fold domains"/>
    <property type="match status" value="1"/>
</dbReference>
<dbReference type="InterPro" id="IPR036291">
    <property type="entry name" value="NAD(P)-bd_dom_sf"/>
</dbReference>
<dbReference type="Proteomes" id="UP000565468">
    <property type="component" value="Unassembled WGS sequence"/>
</dbReference>
<dbReference type="NCBIfam" id="NF002646">
    <property type="entry name" value="PRK02318.1-2"/>
    <property type="match status" value="1"/>
</dbReference>
<dbReference type="PANTHER" id="PTHR30524">
    <property type="entry name" value="MANNITOL-1-PHOSPHATE 5-DEHYDROGENASE"/>
    <property type="match status" value="1"/>
</dbReference>
<dbReference type="InterPro" id="IPR013118">
    <property type="entry name" value="Mannitol_DH_C"/>
</dbReference>
<dbReference type="Gene3D" id="1.10.1040.10">
    <property type="entry name" value="N-(1-d-carboxylethyl)-l-norvaline Dehydrogenase, domain 2"/>
    <property type="match status" value="1"/>
</dbReference>
<dbReference type="InterPro" id="IPR023027">
    <property type="entry name" value="Mannitol_DH_CS"/>
</dbReference>
<evidence type="ECO:0000256" key="2">
    <source>
        <dbReference type="ARBA" id="ARBA00012939"/>
    </source>
</evidence>
<protein>
    <recommendedName>
        <fullName evidence="3 7">Mannitol-1-phosphate 5-dehydrogenase</fullName>
        <ecNumber evidence="2 7">1.1.1.17</ecNumber>
    </recommendedName>
</protein>
<dbReference type="EMBL" id="JABBPN010000004">
    <property type="protein sequence ID" value="NMO95560.1"/>
    <property type="molecule type" value="Genomic_DNA"/>
</dbReference>
<sequence>MKAVHFGAGNIGRGFIGHMLSASEYEICFVARNKKQISQLQQRQEYPITLANPEQDTTIVSNVTAINITEHERVAEEIAAADIITTAVGVSALKDIANPIAEGIKLRLMQNKTAPLHIIACENAIAGSTRLKKKVYALLDEEIREQADTCISFPNAAVDRIVPVQNHSDPLQVTVEPFYEWVIHRPALLPGFHEIKGVHYVDSLEPYIERKMFTVNTGHCCAAYLGYLEGFKTIRQVMKDPSLRAKVRHVMEETGALLMEKHGFDSQKHDKYMNAILERFANPNLTDKVSRVGRSPLRKLSPNDRLVRPVMQASEAGIETPHLISAMAAVLMFRDERDPEAVKMQNMISEKGVSGFISDHMDIPANHIVHQKLLASYETLQASVRSEVLSN</sequence>
<dbReference type="HAMAP" id="MF_00196">
    <property type="entry name" value="Mannitol_dehydrog"/>
    <property type="match status" value="1"/>
</dbReference>
<dbReference type="Pfam" id="PF08125">
    <property type="entry name" value="Mannitol_dh_C"/>
    <property type="match status" value="1"/>
</dbReference>
<evidence type="ECO:0000259" key="9">
    <source>
        <dbReference type="Pfam" id="PF08125"/>
    </source>
</evidence>
<dbReference type="AlphaFoldDB" id="A0A848M5R2"/>
<dbReference type="InterPro" id="IPR000669">
    <property type="entry name" value="Mannitol_DH"/>
</dbReference>
<evidence type="ECO:0000256" key="3">
    <source>
        <dbReference type="ARBA" id="ARBA00016219"/>
    </source>
</evidence>
<name>A0A848M5R2_PAELE</name>
<dbReference type="InterPro" id="IPR013131">
    <property type="entry name" value="Mannitol_DH_N"/>
</dbReference>
<dbReference type="GO" id="GO:0008926">
    <property type="term" value="F:mannitol-1-phosphate 5-dehydrogenase activity"/>
    <property type="evidence" value="ECO:0007669"/>
    <property type="project" value="UniProtKB-UniRule"/>
</dbReference>
<dbReference type="EC" id="1.1.1.17" evidence="2 7"/>
<dbReference type="GO" id="GO:0019592">
    <property type="term" value="P:mannitol catabolic process"/>
    <property type="evidence" value="ECO:0007669"/>
    <property type="project" value="TreeGrafter"/>
</dbReference>
<dbReference type="NCBIfam" id="NF002647">
    <property type="entry name" value="PRK02318.1-3"/>
    <property type="match status" value="1"/>
</dbReference>
<organism evidence="10 11">
    <name type="scientific">Paenibacillus lemnae</name>
    <dbReference type="NCBI Taxonomy" id="1330551"/>
    <lineage>
        <taxon>Bacteria</taxon>
        <taxon>Bacillati</taxon>
        <taxon>Bacillota</taxon>
        <taxon>Bacilli</taxon>
        <taxon>Bacillales</taxon>
        <taxon>Paenibacillaceae</taxon>
        <taxon>Paenibacillus</taxon>
    </lineage>
</organism>
<evidence type="ECO:0000256" key="4">
    <source>
        <dbReference type="ARBA" id="ARBA00023002"/>
    </source>
</evidence>
<evidence type="ECO:0000313" key="11">
    <source>
        <dbReference type="Proteomes" id="UP000565468"/>
    </source>
</evidence>
<comment type="similarity">
    <text evidence="1 7">Belongs to the mannitol dehydrogenase family.</text>
</comment>
<feature type="domain" description="Mannitol dehydrogenase C-terminal" evidence="9">
    <location>
        <begin position="204"/>
        <end position="380"/>
    </location>
</feature>
<dbReference type="Gene3D" id="3.40.50.720">
    <property type="entry name" value="NAD(P)-binding Rossmann-like Domain"/>
    <property type="match status" value="1"/>
</dbReference>
<gene>
    <name evidence="7" type="primary">mtlD</name>
    <name evidence="10" type="ORF">HII30_07140</name>
</gene>
<comment type="catalytic activity">
    <reaction evidence="6 7">
        <text>D-mannitol 1-phosphate + NAD(+) = beta-D-fructose 6-phosphate + NADH + H(+)</text>
        <dbReference type="Rhea" id="RHEA:19661"/>
        <dbReference type="ChEBI" id="CHEBI:15378"/>
        <dbReference type="ChEBI" id="CHEBI:57540"/>
        <dbReference type="ChEBI" id="CHEBI:57634"/>
        <dbReference type="ChEBI" id="CHEBI:57945"/>
        <dbReference type="ChEBI" id="CHEBI:61381"/>
        <dbReference type="EC" id="1.1.1.17"/>
    </reaction>
</comment>
<keyword evidence="11" id="KW-1185">Reference proteome</keyword>
<dbReference type="PANTHER" id="PTHR30524:SF0">
    <property type="entry name" value="ALTRONATE OXIDOREDUCTASE-RELATED"/>
    <property type="match status" value="1"/>
</dbReference>
<dbReference type="Pfam" id="PF01232">
    <property type="entry name" value="Mannitol_dh"/>
    <property type="match status" value="1"/>
</dbReference>
<comment type="caution">
    <text evidence="10">The sequence shown here is derived from an EMBL/GenBank/DDBJ whole genome shotgun (WGS) entry which is preliminary data.</text>
</comment>
<evidence type="ECO:0000256" key="1">
    <source>
        <dbReference type="ARBA" id="ARBA00006541"/>
    </source>
</evidence>
<evidence type="ECO:0000256" key="7">
    <source>
        <dbReference type="HAMAP-Rule" id="MF_00196"/>
    </source>
</evidence>
<dbReference type="PROSITE" id="PS00974">
    <property type="entry name" value="MANNITOL_DHGENASE"/>
    <property type="match status" value="1"/>
</dbReference>
<feature type="domain" description="Mannitol dehydrogenase N-terminal" evidence="8">
    <location>
        <begin position="1"/>
        <end position="188"/>
    </location>
</feature>
<dbReference type="InterPro" id="IPR008927">
    <property type="entry name" value="6-PGluconate_DH-like_C_sf"/>
</dbReference>
<dbReference type="InterPro" id="IPR013328">
    <property type="entry name" value="6PGD_dom2"/>
</dbReference>
<proteinExistence type="inferred from homology"/>
<accession>A0A848M5R2</accession>
<evidence type="ECO:0000313" key="10">
    <source>
        <dbReference type="EMBL" id="NMO95560.1"/>
    </source>
</evidence>
<feature type="binding site" evidence="7">
    <location>
        <begin position="3"/>
        <end position="14"/>
    </location>
    <ligand>
        <name>NAD(+)</name>
        <dbReference type="ChEBI" id="CHEBI:57540"/>
    </ligand>
</feature>
<reference evidence="10 11" key="1">
    <citation type="submission" date="2020-04" db="EMBL/GenBank/DDBJ databases">
        <title>Paenibacillus algicola sp. nov., a novel marine bacterium producing alginate lyase.</title>
        <authorList>
            <person name="Huang H."/>
        </authorList>
    </citation>
    <scope>NUCLEOTIDE SEQUENCE [LARGE SCALE GENOMIC DNA]</scope>
    <source>
        <strain evidence="10 11">L7-75</strain>
    </source>
</reference>